<evidence type="ECO:0000256" key="1">
    <source>
        <dbReference type="SAM" id="MobiDB-lite"/>
    </source>
</evidence>
<sequence length="73" mass="7438">MRISAGIEALSALSPSRRAELIPTPNDGAFARPTSGARVPGRPTGRAPGDDALGHAARRHGFIRGSATAPTPP</sequence>
<comment type="caution">
    <text evidence="2">The sequence shown here is derived from an EMBL/GenBank/DDBJ whole genome shotgun (WGS) entry which is preliminary data.</text>
</comment>
<dbReference type="Proteomes" id="UP000547973">
    <property type="component" value="Unassembled WGS sequence"/>
</dbReference>
<gene>
    <name evidence="2" type="ORF">BKA03_002728</name>
</gene>
<evidence type="ECO:0000313" key="2">
    <source>
        <dbReference type="EMBL" id="NYI42609.1"/>
    </source>
</evidence>
<evidence type="ECO:0000313" key="3">
    <source>
        <dbReference type="Proteomes" id="UP000547973"/>
    </source>
</evidence>
<reference evidence="2 3" key="1">
    <citation type="submission" date="2020-07" db="EMBL/GenBank/DDBJ databases">
        <title>Sequencing the genomes of 1000 actinobacteria strains.</title>
        <authorList>
            <person name="Klenk H.-P."/>
        </authorList>
    </citation>
    <scope>NUCLEOTIDE SEQUENCE [LARGE SCALE GENOMIC DNA]</scope>
    <source>
        <strain evidence="2 3">DSM 19970</strain>
    </source>
</reference>
<name>A0A7Y9ZC16_9MICO</name>
<protein>
    <submittedName>
        <fullName evidence="2">Uncharacterized protein</fullName>
    </submittedName>
</protein>
<accession>A0A7Y9ZC16</accession>
<keyword evidence="3" id="KW-1185">Reference proteome</keyword>
<dbReference type="EMBL" id="JACBZO010000001">
    <property type="protein sequence ID" value="NYI42609.1"/>
    <property type="molecule type" value="Genomic_DNA"/>
</dbReference>
<proteinExistence type="predicted"/>
<dbReference type="AlphaFoldDB" id="A0A7Y9ZC16"/>
<feature type="region of interest" description="Disordered" evidence="1">
    <location>
        <begin position="23"/>
        <end position="53"/>
    </location>
</feature>
<organism evidence="2 3">
    <name type="scientific">Demequina lutea</name>
    <dbReference type="NCBI Taxonomy" id="431489"/>
    <lineage>
        <taxon>Bacteria</taxon>
        <taxon>Bacillati</taxon>
        <taxon>Actinomycetota</taxon>
        <taxon>Actinomycetes</taxon>
        <taxon>Micrococcales</taxon>
        <taxon>Demequinaceae</taxon>
        <taxon>Demequina</taxon>
    </lineage>
</organism>